<proteinExistence type="predicted"/>
<dbReference type="AlphaFoldDB" id="A0A8J4UDF3"/>
<reference evidence="1" key="1">
    <citation type="submission" date="2020-07" db="EMBL/GenBank/DDBJ databases">
        <title>Clarias magur genome sequencing, assembly and annotation.</title>
        <authorList>
            <person name="Kushwaha B."/>
            <person name="Kumar R."/>
            <person name="Das P."/>
            <person name="Joshi C.G."/>
            <person name="Kumar D."/>
            <person name="Nagpure N.S."/>
            <person name="Pandey M."/>
            <person name="Agarwal S."/>
            <person name="Srivastava S."/>
            <person name="Singh M."/>
            <person name="Sahoo L."/>
            <person name="Jayasankar P."/>
            <person name="Meher P.K."/>
            <person name="Koringa P.G."/>
            <person name="Iquebal M.A."/>
            <person name="Das S.P."/>
            <person name="Bit A."/>
            <person name="Patnaik S."/>
            <person name="Patel N."/>
            <person name="Shah T.M."/>
            <person name="Hinsu A."/>
            <person name="Jena J.K."/>
        </authorList>
    </citation>
    <scope>NUCLEOTIDE SEQUENCE</scope>
    <source>
        <strain evidence="1">CIFAMagur01</strain>
        <tissue evidence="1">Testis</tissue>
    </source>
</reference>
<keyword evidence="2" id="KW-1185">Reference proteome</keyword>
<sequence>MTLVYLLHGCHGPAPHCSSEREGNVVPSEGCCGSAKSSKLRRLVKQLRVAVGGSDKAETQIVCWHRH</sequence>
<dbReference type="EMBL" id="QNUK01000273">
    <property type="protein sequence ID" value="KAF5896529.1"/>
    <property type="molecule type" value="Genomic_DNA"/>
</dbReference>
<evidence type="ECO:0000313" key="1">
    <source>
        <dbReference type="EMBL" id="KAF5896529.1"/>
    </source>
</evidence>
<comment type="caution">
    <text evidence="1">The sequence shown here is derived from an EMBL/GenBank/DDBJ whole genome shotgun (WGS) entry which is preliminary data.</text>
</comment>
<dbReference type="Proteomes" id="UP000727407">
    <property type="component" value="Unassembled WGS sequence"/>
</dbReference>
<organism evidence="1 2">
    <name type="scientific">Clarias magur</name>
    <name type="common">Asian catfish</name>
    <name type="synonym">Macropteronotus magur</name>
    <dbReference type="NCBI Taxonomy" id="1594786"/>
    <lineage>
        <taxon>Eukaryota</taxon>
        <taxon>Metazoa</taxon>
        <taxon>Chordata</taxon>
        <taxon>Craniata</taxon>
        <taxon>Vertebrata</taxon>
        <taxon>Euteleostomi</taxon>
        <taxon>Actinopterygii</taxon>
        <taxon>Neopterygii</taxon>
        <taxon>Teleostei</taxon>
        <taxon>Ostariophysi</taxon>
        <taxon>Siluriformes</taxon>
        <taxon>Clariidae</taxon>
        <taxon>Clarias</taxon>
    </lineage>
</organism>
<accession>A0A8J4UDF3</accession>
<gene>
    <name evidence="1" type="primary">dnaK1</name>
    <name evidence="1" type="ORF">DAT39_013773</name>
</gene>
<name>A0A8J4UDF3_CLAMG</name>
<protein>
    <submittedName>
        <fullName evidence="1">Chaperone protein DnaK 1</fullName>
    </submittedName>
</protein>
<evidence type="ECO:0000313" key="2">
    <source>
        <dbReference type="Proteomes" id="UP000727407"/>
    </source>
</evidence>